<dbReference type="Proteomes" id="UP000838100">
    <property type="component" value="Unassembled WGS sequence"/>
</dbReference>
<keyword evidence="2" id="KW-1185">Reference proteome</keyword>
<dbReference type="EMBL" id="CAKLPX010000002">
    <property type="protein sequence ID" value="CAH0991910.1"/>
    <property type="molecule type" value="Genomic_DNA"/>
</dbReference>
<sequence>MCCAIVTLIFSGGSFAEQAFPAPQVESSKSRFNIADTFNYLLFDQHRDQRIEQQEPAAIDLMPLFYKLKNLPYNGEKWRSSTPDDVEIEAHEEGLEIEMKWQF</sequence>
<comment type="caution">
    <text evidence="1">The sequence shown here is derived from an EMBL/GenBank/DDBJ whole genome shotgun (WGS) entry which is preliminary data.</text>
</comment>
<name>A0ABM9AFD8_9GAMM</name>
<accession>A0ABM9AFD8</accession>
<evidence type="ECO:0000313" key="1">
    <source>
        <dbReference type="EMBL" id="CAH0991910.1"/>
    </source>
</evidence>
<reference evidence="1" key="1">
    <citation type="submission" date="2021-12" db="EMBL/GenBank/DDBJ databases">
        <authorList>
            <person name="Rodrigo-Torres L."/>
            <person name="Arahal R. D."/>
            <person name="Lucena T."/>
        </authorList>
    </citation>
    <scope>NUCLEOTIDE SEQUENCE</scope>
    <source>
        <strain evidence="1">CECT 8267</strain>
    </source>
</reference>
<proteinExistence type="predicted"/>
<evidence type="ECO:0000313" key="2">
    <source>
        <dbReference type="Proteomes" id="UP000838100"/>
    </source>
</evidence>
<protein>
    <submittedName>
        <fullName evidence="1">Uncharacterized protein</fullName>
    </submittedName>
</protein>
<organism evidence="1 2">
    <name type="scientific">Sinobacterium norvegicum</name>
    <dbReference type="NCBI Taxonomy" id="1641715"/>
    <lineage>
        <taxon>Bacteria</taxon>
        <taxon>Pseudomonadati</taxon>
        <taxon>Pseudomonadota</taxon>
        <taxon>Gammaproteobacteria</taxon>
        <taxon>Cellvibrionales</taxon>
        <taxon>Spongiibacteraceae</taxon>
        <taxon>Sinobacterium</taxon>
    </lineage>
</organism>
<gene>
    <name evidence="1" type="ORF">SIN8267_02025</name>
</gene>